<dbReference type="Pfam" id="PF01408">
    <property type="entry name" value="GFO_IDH_MocA"/>
    <property type="match status" value="1"/>
</dbReference>
<dbReference type="SUPFAM" id="SSF50129">
    <property type="entry name" value="GroES-like"/>
    <property type="match status" value="1"/>
</dbReference>
<dbReference type="EMBL" id="JBHTJH010000017">
    <property type="protein sequence ID" value="MFD0863124.1"/>
    <property type="molecule type" value="Genomic_DNA"/>
</dbReference>
<evidence type="ECO:0000256" key="3">
    <source>
        <dbReference type="ARBA" id="ARBA00022723"/>
    </source>
</evidence>
<dbReference type="Gene3D" id="3.30.360.10">
    <property type="entry name" value="Dihydrodipicolinate Reductase, domain 2"/>
    <property type="match status" value="1"/>
</dbReference>
<accession>A0ABW3D0H7</accession>
<dbReference type="InterPro" id="IPR000683">
    <property type="entry name" value="Gfo/Idh/MocA-like_OxRdtase_N"/>
</dbReference>
<evidence type="ECO:0000256" key="5">
    <source>
        <dbReference type="ARBA" id="ARBA00023002"/>
    </source>
</evidence>
<dbReference type="SUPFAM" id="SSF55347">
    <property type="entry name" value="Glyceraldehyde-3-phosphate dehydrogenase-like, C-terminal domain"/>
    <property type="match status" value="1"/>
</dbReference>
<evidence type="ECO:0000313" key="11">
    <source>
        <dbReference type="Proteomes" id="UP001596978"/>
    </source>
</evidence>
<sequence length="706" mass="76908">MKQILQSFRTGVTELADLPSPQVKSGQVLIKTTRSLVSLGTEKMLVEFGKASLIQKARQQPDKVKMVLDKIKAEGLMPTLETVFNKLEQPLPLGYCNVGEVIAVGKGVTSFKKGDRVASNGQHAEFVSVPQNLVAHVPDSITDEEAAFTVVGAIGLQGIRLANPTMGETVVVIGLGLIGLLTAEMLVANGCKVIGYDLDDSKVEIAKAKGIIAFNPLKGNDPVKYVIQETDGVGADAVLITASAKSNDIISQAAQMSRKRGRIILVGIIGLNLSRAEFYEKELSFQVSCSYGPGRYDDNYEFKGNDYPLPFVRWTEKRNFETVLQLIASGKLNVKDLVSEVVPIEEYDKVYGDIGNSTSIASIFKYDENAIPENSIQVNKMASTPAKGVIGLVGAGNFTKMTLLPALKGIDTTIKHIVSSGGVTGTALAKKHNIAQSTTDFKIVLEDEEVDLVMITTRPNLHASMTVDAMSKNKHVFVEKPMAITGEGLQSIIDAYENPSFDKTVTVGFNRRFSPHISKIKELVGNNVLNVVATMNAGHIPYDTWFHDMEVNGGRIIAEGVHFIDLISHITGSRVKSVMMNAMGKSPEENTDNASILLKYENGSTGVVNYFSNGAKSYSKERLEVYFNDSTIIMDNFRETKGYNVKGFKRLKTKMDKGHKIQFSKLLTNLKEGKGPIISFDELVNATAASHAAIESLKTNAWVDLK</sequence>
<dbReference type="Pfam" id="PF00107">
    <property type="entry name" value="ADH_zinc_N"/>
    <property type="match status" value="1"/>
</dbReference>
<feature type="domain" description="GFO/IDH/MocA-like oxidoreductase" evidence="9">
    <location>
        <begin position="533"/>
        <end position="631"/>
    </location>
</feature>
<dbReference type="InterPro" id="IPR036291">
    <property type="entry name" value="NAD(P)-bd_dom_sf"/>
</dbReference>
<dbReference type="SUPFAM" id="SSF51735">
    <property type="entry name" value="NAD(P)-binding Rossmann-fold domains"/>
    <property type="match status" value="2"/>
</dbReference>
<feature type="domain" description="Alcohol dehydrogenase-like C-terminal" evidence="6">
    <location>
        <begin position="178"/>
        <end position="297"/>
    </location>
</feature>
<dbReference type="InterPro" id="IPR011032">
    <property type="entry name" value="GroES-like_sf"/>
</dbReference>
<evidence type="ECO:0000313" key="10">
    <source>
        <dbReference type="EMBL" id="MFD0863124.1"/>
    </source>
</evidence>
<dbReference type="Proteomes" id="UP001596978">
    <property type="component" value="Unassembled WGS sequence"/>
</dbReference>
<protein>
    <submittedName>
        <fullName evidence="10">Bi-domain-containing oxidoreductase</fullName>
    </submittedName>
</protein>
<comment type="cofactor">
    <cofactor evidence="1">
        <name>Zn(2+)</name>
        <dbReference type="ChEBI" id="CHEBI:29105"/>
    </cofactor>
</comment>
<evidence type="ECO:0000259" key="9">
    <source>
        <dbReference type="Pfam" id="PF22725"/>
    </source>
</evidence>
<keyword evidence="5" id="KW-0560">Oxidoreductase</keyword>
<keyword evidence="3" id="KW-0479">Metal-binding</keyword>
<keyword evidence="4" id="KW-0862">Zinc</keyword>
<dbReference type="InterPro" id="IPR013154">
    <property type="entry name" value="ADH-like_N"/>
</dbReference>
<evidence type="ECO:0000259" key="8">
    <source>
        <dbReference type="Pfam" id="PF08240"/>
    </source>
</evidence>
<comment type="similarity">
    <text evidence="2">Belongs to the zinc-containing alcohol dehydrogenase family.</text>
</comment>
<dbReference type="Pfam" id="PF22725">
    <property type="entry name" value="GFO_IDH_MocA_C3"/>
    <property type="match status" value="1"/>
</dbReference>
<keyword evidence="11" id="KW-1185">Reference proteome</keyword>
<evidence type="ECO:0000259" key="7">
    <source>
        <dbReference type="Pfam" id="PF01408"/>
    </source>
</evidence>
<feature type="domain" description="Alcohol dehydrogenase-like N-terminal" evidence="8">
    <location>
        <begin position="85"/>
        <end position="139"/>
    </location>
</feature>
<dbReference type="InterPro" id="IPR055170">
    <property type="entry name" value="GFO_IDH_MocA-like_dom"/>
</dbReference>
<evidence type="ECO:0000259" key="6">
    <source>
        <dbReference type="Pfam" id="PF00107"/>
    </source>
</evidence>
<evidence type="ECO:0000256" key="2">
    <source>
        <dbReference type="ARBA" id="ARBA00008072"/>
    </source>
</evidence>
<gene>
    <name evidence="10" type="ORF">ACFQ1M_12990</name>
</gene>
<dbReference type="PANTHER" id="PTHR43350:SF19">
    <property type="entry name" value="D-GULOSIDE 3-DEHYDROGENASE"/>
    <property type="match status" value="1"/>
</dbReference>
<dbReference type="Pfam" id="PF08240">
    <property type="entry name" value="ADH_N"/>
    <property type="match status" value="1"/>
</dbReference>
<name>A0ABW3D0H7_9FLAO</name>
<comment type="caution">
    <text evidence="10">The sequence shown here is derived from an EMBL/GenBank/DDBJ whole genome shotgun (WGS) entry which is preliminary data.</text>
</comment>
<evidence type="ECO:0000256" key="1">
    <source>
        <dbReference type="ARBA" id="ARBA00001947"/>
    </source>
</evidence>
<feature type="domain" description="Gfo/Idh/MocA-like oxidoreductase N-terminal" evidence="7">
    <location>
        <begin position="390"/>
        <end position="498"/>
    </location>
</feature>
<dbReference type="CDD" id="cd08255">
    <property type="entry name" value="2-desacetyl-2-hydroxyethyl_bacteriochlorophyllide_like"/>
    <property type="match status" value="1"/>
</dbReference>
<dbReference type="InterPro" id="IPR013149">
    <property type="entry name" value="ADH-like_C"/>
</dbReference>
<dbReference type="RefSeq" id="WP_386408877.1">
    <property type="nucleotide sequence ID" value="NZ_JBHTJH010000017.1"/>
</dbReference>
<reference evidence="11" key="1">
    <citation type="journal article" date="2019" name="Int. J. Syst. Evol. Microbiol.">
        <title>The Global Catalogue of Microorganisms (GCM) 10K type strain sequencing project: providing services to taxonomists for standard genome sequencing and annotation.</title>
        <authorList>
            <consortium name="The Broad Institute Genomics Platform"/>
            <consortium name="The Broad Institute Genome Sequencing Center for Infectious Disease"/>
            <person name="Wu L."/>
            <person name="Ma J."/>
        </authorList>
    </citation>
    <scope>NUCLEOTIDE SEQUENCE [LARGE SCALE GENOMIC DNA]</scope>
    <source>
        <strain evidence="11">CCUG 62952</strain>
    </source>
</reference>
<dbReference type="Gene3D" id="3.40.50.720">
    <property type="entry name" value="NAD(P)-binding Rossmann-like Domain"/>
    <property type="match status" value="2"/>
</dbReference>
<dbReference type="Gene3D" id="3.90.180.10">
    <property type="entry name" value="Medium-chain alcohol dehydrogenases, catalytic domain"/>
    <property type="match status" value="2"/>
</dbReference>
<evidence type="ECO:0000256" key="4">
    <source>
        <dbReference type="ARBA" id="ARBA00022833"/>
    </source>
</evidence>
<proteinExistence type="inferred from homology"/>
<dbReference type="PANTHER" id="PTHR43350">
    <property type="entry name" value="NAD-DEPENDENT ALCOHOL DEHYDROGENASE"/>
    <property type="match status" value="1"/>
</dbReference>
<organism evidence="10 11">
    <name type="scientific">Sungkyunkwania multivorans</name>
    <dbReference type="NCBI Taxonomy" id="1173618"/>
    <lineage>
        <taxon>Bacteria</taxon>
        <taxon>Pseudomonadati</taxon>
        <taxon>Bacteroidota</taxon>
        <taxon>Flavobacteriia</taxon>
        <taxon>Flavobacteriales</taxon>
        <taxon>Flavobacteriaceae</taxon>
        <taxon>Sungkyunkwania</taxon>
    </lineage>
</organism>